<gene>
    <name evidence="2" type="ORF">FO442_12770</name>
</gene>
<dbReference type="OrthoDB" id="9815940at2"/>
<dbReference type="SUPFAM" id="SSF75011">
    <property type="entry name" value="3-carboxy-cis,cis-mucoante lactonizing enzyme"/>
    <property type="match status" value="1"/>
</dbReference>
<organism evidence="2 3">
    <name type="scientific">Fluviicola chungangensis</name>
    <dbReference type="NCBI Taxonomy" id="2597671"/>
    <lineage>
        <taxon>Bacteria</taxon>
        <taxon>Pseudomonadati</taxon>
        <taxon>Bacteroidota</taxon>
        <taxon>Flavobacteriia</taxon>
        <taxon>Flavobacteriales</taxon>
        <taxon>Crocinitomicaceae</taxon>
        <taxon>Fluviicola</taxon>
    </lineage>
</organism>
<dbReference type="GO" id="GO:0005576">
    <property type="term" value="C:extracellular region"/>
    <property type="evidence" value="ECO:0007669"/>
    <property type="project" value="TreeGrafter"/>
</dbReference>
<comment type="caution">
    <text evidence="2">The sequence shown here is derived from an EMBL/GenBank/DDBJ whole genome shotgun (WGS) entry which is preliminary data.</text>
</comment>
<evidence type="ECO:0000256" key="1">
    <source>
        <dbReference type="ARBA" id="ARBA00022729"/>
    </source>
</evidence>
<dbReference type="NCBIfam" id="TIGR04183">
    <property type="entry name" value="Por_Secre_tail"/>
    <property type="match status" value="1"/>
</dbReference>
<sequence length="477" mass="54630">MSHTDSQYYLSLIQMKWGSKITFLVFSLCLNQGLFAQTFRNITLLDQWHQDSLISNSSKVRYSDCFGFVQNGNEYAVIGSTEGTHVFLVNNQNKLVPKGFIKGRYSSTFVQHREYAVFQHYLYAVCDEGVSSLQIIDLQYLPDSVHLAKEDSLQFGRVHNIFIDPVQEKFYSCIHRSTVNTQLIDAPMKIFSLADPLNLQELWSGPNDVNEVHDIYVRNGTAILNCGYDGLKVYNFTNTAFPTYLDSKSIYTDQGYNHQGWLTPDGTRYLFADETNGKRVKNCDFNGSLISIKNYFGTNYENGSVPHNIKATNEFAFVAYYNEGLRIFDLRYTVPLEIAHYDTYPDDNPYKMNGNWGIFADLPSQRLLVSDRQYGLFLLNFDRKKMLKSFPLTSEIDLFPNPVSSSESIFMTIPIETVKAEWKIYDLSGKQVSNGISAHFNYVEIPVHFSAGTYQIKIDLYNGADESQEIIRKIVVI</sequence>
<protein>
    <submittedName>
        <fullName evidence="2">Choice-of-anchor B family protein</fullName>
    </submittedName>
</protein>
<keyword evidence="3" id="KW-1185">Reference proteome</keyword>
<accession>A0A556MQ74</accession>
<dbReference type="NCBIfam" id="TIGR04312">
    <property type="entry name" value="choice_anch_B"/>
    <property type="match status" value="1"/>
</dbReference>
<dbReference type="Proteomes" id="UP000316008">
    <property type="component" value="Unassembled WGS sequence"/>
</dbReference>
<dbReference type="PANTHER" id="PTHR38787">
    <property type="entry name" value="REGULATORY P DOMAIN-CONTAINING PROTEIN"/>
    <property type="match status" value="1"/>
</dbReference>
<evidence type="ECO:0000313" key="3">
    <source>
        <dbReference type="Proteomes" id="UP000316008"/>
    </source>
</evidence>
<reference evidence="2 3" key="1">
    <citation type="submission" date="2019-07" db="EMBL/GenBank/DDBJ databases">
        <authorList>
            <person name="Huq M.A."/>
        </authorList>
    </citation>
    <scope>NUCLEOTIDE SEQUENCE [LARGE SCALE GENOMIC DNA]</scope>
    <source>
        <strain evidence="2 3">MAH-3</strain>
    </source>
</reference>
<name>A0A556MQ74_9FLAO</name>
<dbReference type="EMBL" id="VLPL01000006">
    <property type="protein sequence ID" value="TSJ41958.1"/>
    <property type="molecule type" value="Genomic_DNA"/>
</dbReference>
<keyword evidence="1" id="KW-0732">Signal</keyword>
<evidence type="ECO:0000313" key="2">
    <source>
        <dbReference type="EMBL" id="TSJ41958.1"/>
    </source>
</evidence>
<dbReference type="InterPro" id="IPR027589">
    <property type="entry name" value="Choice_anch_B"/>
</dbReference>
<dbReference type="RefSeq" id="WP_144333591.1">
    <property type="nucleotide sequence ID" value="NZ_VLPL01000006.1"/>
</dbReference>
<dbReference type="InterPro" id="IPR026444">
    <property type="entry name" value="Secre_tail"/>
</dbReference>
<proteinExistence type="predicted"/>
<dbReference type="AlphaFoldDB" id="A0A556MQ74"/>
<dbReference type="PANTHER" id="PTHR38787:SF3">
    <property type="entry name" value="REGULATORY P DOMAIN-CONTAINING PROTEIN"/>
    <property type="match status" value="1"/>
</dbReference>